<dbReference type="AlphaFoldDB" id="A0A194PYI2"/>
<dbReference type="InterPro" id="IPR052830">
    <property type="entry name" value="RCC1_domain-containing"/>
</dbReference>
<dbReference type="PANTHER" id="PTHR46849:SF1">
    <property type="entry name" value="RCC1 DOMAIN-CONTAINING PROTEIN 1"/>
    <property type="match status" value="1"/>
</dbReference>
<feature type="repeat" description="RCC1" evidence="1">
    <location>
        <begin position="202"/>
        <end position="253"/>
    </location>
</feature>
<evidence type="ECO:0000313" key="3">
    <source>
        <dbReference type="Proteomes" id="UP000053268"/>
    </source>
</evidence>
<accession>A0A194PYI2</accession>
<reference evidence="2 3" key="1">
    <citation type="journal article" date="2015" name="Nat. Commun.">
        <title>Outbred genome sequencing and CRISPR/Cas9 gene editing in butterflies.</title>
        <authorList>
            <person name="Li X."/>
            <person name="Fan D."/>
            <person name="Zhang W."/>
            <person name="Liu G."/>
            <person name="Zhang L."/>
            <person name="Zhao L."/>
            <person name="Fang X."/>
            <person name="Chen L."/>
            <person name="Dong Y."/>
            <person name="Chen Y."/>
            <person name="Ding Y."/>
            <person name="Zhao R."/>
            <person name="Feng M."/>
            <person name="Zhu Y."/>
            <person name="Feng Y."/>
            <person name="Jiang X."/>
            <person name="Zhu D."/>
            <person name="Xiang H."/>
            <person name="Feng X."/>
            <person name="Li S."/>
            <person name="Wang J."/>
            <person name="Zhang G."/>
            <person name="Kronforst M.R."/>
            <person name="Wang W."/>
        </authorList>
    </citation>
    <scope>NUCLEOTIDE SEQUENCE [LARGE SCALE GENOMIC DNA]</scope>
    <source>
        <strain evidence="2">Ya'a_city_454_Px</strain>
        <tissue evidence="2">Whole body</tissue>
    </source>
</reference>
<evidence type="ECO:0000256" key="1">
    <source>
        <dbReference type="PROSITE-ProRule" id="PRU00235"/>
    </source>
</evidence>
<dbReference type="SUPFAM" id="SSF50985">
    <property type="entry name" value="RCC1/BLIP-II"/>
    <property type="match status" value="1"/>
</dbReference>
<dbReference type="PANTHER" id="PTHR46849">
    <property type="entry name" value="RCC1 DOMAIN-CONTAINING PROTEIN 1"/>
    <property type="match status" value="1"/>
</dbReference>
<feature type="repeat" description="RCC1" evidence="1">
    <location>
        <begin position="254"/>
        <end position="320"/>
    </location>
</feature>
<evidence type="ECO:0000313" key="2">
    <source>
        <dbReference type="EMBL" id="KPI96210.1"/>
    </source>
</evidence>
<dbReference type="Proteomes" id="UP000053268">
    <property type="component" value="Unassembled WGS sequence"/>
</dbReference>
<organism evidence="2 3">
    <name type="scientific">Papilio xuthus</name>
    <name type="common">Asian swallowtail butterfly</name>
    <dbReference type="NCBI Taxonomy" id="66420"/>
    <lineage>
        <taxon>Eukaryota</taxon>
        <taxon>Metazoa</taxon>
        <taxon>Ecdysozoa</taxon>
        <taxon>Arthropoda</taxon>
        <taxon>Hexapoda</taxon>
        <taxon>Insecta</taxon>
        <taxon>Pterygota</taxon>
        <taxon>Neoptera</taxon>
        <taxon>Endopterygota</taxon>
        <taxon>Lepidoptera</taxon>
        <taxon>Glossata</taxon>
        <taxon>Ditrysia</taxon>
        <taxon>Papilionoidea</taxon>
        <taxon>Papilionidae</taxon>
        <taxon>Papilioninae</taxon>
        <taxon>Papilio</taxon>
    </lineage>
</organism>
<sequence length="373" mass="42237">MSTKYMVSGNNLFGQWFLNEPILEKFELLPKNNSPALKFDDLDIKDLKLMHMSWSYNIFQSRNGLYVSGAWDNNENVMKRLDIFTENEFRATDLLAAGNDDCLYVVDVNRLKLWIIDPASIKTSKFHPLDLEFNTLGKMEEEKNNVKVVKMIASNKSVYFLTNEGSIFSGVPPRYLDTSHCLGTVCDIACGYDHYILLTDVGQVYTWGSGKRFQLGHGDIDDLDKPKEVDALAGIKIAKVAAGGFHCLALSEFGDAYTWGWNDEGQLGVHYDDEDPSVENLIQYSIPKLIDIYYENDGNITIDIVDIVCGSKHSALKLEDNTVWMSGYNKYGQLGLPSKIFPFVKYFKKVYESCDDFKVICGIWSTVIEITSN</sequence>
<dbReference type="PRINTS" id="PR00633">
    <property type="entry name" value="RCCNDNSATION"/>
</dbReference>
<dbReference type="Gene3D" id="2.130.10.30">
    <property type="entry name" value="Regulator of chromosome condensation 1/beta-lactamase-inhibitor protein II"/>
    <property type="match status" value="1"/>
</dbReference>
<name>A0A194PYI2_PAPXU</name>
<dbReference type="InterPro" id="IPR009091">
    <property type="entry name" value="RCC1/BLIP-II"/>
</dbReference>
<proteinExistence type="predicted"/>
<dbReference type="STRING" id="66420.A0A194PYI2"/>
<gene>
    <name evidence="2" type="ORF">RR46_06944</name>
</gene>
<protein>
    <submittedName>
        <fullName evidence="2">RCC1 domain-containing protein 1</fullName>
    </submittedName>
</protein>
<dbReference type="Pfam" id="PF00415">
    <property type="entry name" value="RCC1"/>
    <property type="match status" value="2"/>
</dbReference>
<dbReference type="EMBL" id="KQ459594">
    <property type="protein sequence ID" value="KPI96210.1"/>
    <property type="molecule type" value="Genomic_DNA"/>
</dbReference>
<keyword evidence="3" id="KW-1185">Reference proteome</keyword>
<dbReference type="PROSITE" id="PS50012">
    <property type="entry name" value="RCC1_3"/>
    <property type="match status" value="2"/>
</dbReference>
<dbReference type="InterPro" id="IPR000408">
    <property type="entry name" value="Reg_chr_condens"/>
</dbReference>